<protein>
    <submittedName>
        <fullName evidence="1">Uncharacterized protein</fullName>
    </submittedName>
</protein>
<proteinExistence type="predicted"/>
<dbReference type="EMBL" id="LBXN01000010">
    <property type="protein sequence ID" value="KKR33908.1"/>
    <property type="molecule type" value="Genomic_DNA"/>
</dbReference>
<reference evidence="1 2" key="1">
    <citation type="journal article" date="2015" name="Nature">
        <title>rRNA introns, odd ribosomes, and small enigmatic genomes across a large radiation of phyla.</title>
        <authorList>
            <person name="Brown C.T."/>
            <person name="Hug L.A."/>
            <person name="Thomas B.C."/>
            <person name="Sharon I."/>
            <person name="Castelle C.J."/>
            <person name="Singh A."/>
            <person name="Wilkins M.J."/>
            <person name="Williams K.H."/>
            <person name="Banfield J.F."/>
        </authorList>
    </citation>
    <scope>NUCLEOTIDE SEQUENCE [LARGE SCALE GENOMIC DNA]</scope>
</reference>
<organism evidence="1 2">
    <name type="scientific">Candidatus Gottesmanbacteria bacterium GW2011_GWC2_39_8</name>
    <dbReference type="NCBI Taxonomy" id="1618450"/>
    <lineage>
        <taxon>Bacteria</taxon>
        <taxon>Candidatus Gottesmaniibacteriota</taxon>
    </lineage>
</organism>
<dbReference type="AlphaFoldDB" id="A0A0G0Q164"/>
<dbReference type="Proteomes" id="UP000034539">
    <property type="component" value="Unassembled WGS sequence"/>
</dbReference>
<evidence type="ECO:0000313" key="1">
    <source>
        <dbReference type="EMBL" id="KKR33908.1"/>
    </source>
</evidence>
<name>A0A0G0Q164_9BACT</name>
<sequence length="139" mass="15528">MGLDRVLEDDRFLTFRIGANGEKFFPAVRAEIHLVDFRARGLDGFDSEAVGEEHPGLVPVDLEFGAKIVGAEGTVGSPFLLHPGLKLRTLHQFLDRQAKASRNPGDHFWGGSCDVPHFKVRKVGLLDAKRDQALLWEFY</sequence>
<accession>A0A0G0Q164</accession>
<comment type="caution">
    <text evidence="1">The sequence shown here is derived from an EMBL/GenBank/DDBJ whole genome shotgun (WGS) entry which is preliminary data.</text>
</comment>
<gene>
    <name evidence="1" type="ORF">UT63_C0010G0012</name>
</gene>
<evidence type="ECO:0000313" key="2">
    <source>
        <dbReference type="Proteomes" id="UP000034539"/>
    </source>
</evidence>